<name>A0ABV3CT16_STREX</name>
<protein>
    <submittedName>
        <fullName evidence="1">Uncharacterized protein</fullName>
    </submittedName>
</protein>
<reference evidence="1 2" key="1">
    <citation type="submission" date="2024-06" db="EMBL/GenBank/DDBJ databases">
        <title>The Natural Products Discovery Center: Release of the First 8490 Sequenced Strains for Exploring Actinobacteria Biosynthetic Diversity.</title>
        <authorList>
            <person name="Kalkreuter E."/>
            <person name="Kautsar S.A."/>
            <person name="Yang D."/>
            <person name="Bader C.D."/>
            <person name="Teijaro C.N."/>
            <person name="Fluegel L."/>
            <person name="Davis C.M."/>
            <person name="Simpson J.R."/>
            <person name="Lauterbach L."/>
            <person name="Steele A.D."/>
            <person name="Gui C."/>
            <person name="Meng S."/>
            <person name="Li G."/>
            <person name="Viehrig K."/>
            <person name="Ye F."/>
            <person name="Su P."/>
            <person name="Kiefer A.F."/>
            <person name="Nichols A."/>
            <person name="Cepeda A.J."/>
            <person name="Yan W."/>
            <person name="Fan B."/>
            <person name="Jiang Y."/>
            <person name="Adhikari A."/>
            <person name="Zheng C.-J."/>
            <person name="Schuster L."/>
            <person name="Cowan T.M."/>
            <person name="Smanski M.J."/>
            <person name="Chevrette M.G."/>
            <person name="De Carvalho L.P.S."/>
            <person name="Shen B."/>
        </authorList>
    </citation>
    <scope>NUCLEOTIDE SEQUENCE [LARGE SCALE GENOMIC DNA]</scope>
    <source>
        <strain evidence="1 2">NPDC045705</strain>
    </source>
</reference>
<comment type="caution">
    <text evidence="1">The sequence shown here is derived from an EMBL/GenBank/DDBJ whole genome shotgun (WGS) entry which is preliminary data.</text>
</comment>
<proteinExistence type="predicted"/>
<evidence type="ECO:0000313" key="2">
    <source>
        <dbReference type="Proteomes" id="UP001551210"/>
    </source>
</evidence>
<organism evidence="1 2">
    <name type="scientific">Streptomyces exfoliatus</name>
    <name type="common">Streptomyces hydrogenans</name>
    <dbReference type="NCBI Taxonomy" id="1905"/>
    <lineage>
        <taxon>Bacteria</taxon>
        <taxon>Bacillati</taxon>
        <taxon>Actinomycetota</taxon>
        <taxon>Actinomycetes</taxon>
        <taxon>Kitasatosporales</taxon>
        <taxon>Streptomycetaceae</taxon>
        <taxon>Streptomyces</taxon>
    </lineage>
</organism>
<evidence type="ECO:0000313" key="1">
    <source>
        <dbReference type="EMBL" id="MEU7293350.1"/>
    </source>
</evidence>
<keyword evidence="2" id="KW-1185">Reference proteome</keyword>
<sequence>MDRIYMNRIEGQRRIHVEIHENEVSDLLDDLKADPEHFASTRLFLGILRVAEEIFLPAVSETRCNRDAARQASGQQPDNAPCVCDNRPEECAAVGQPDPTTADDPTPLRWGLGDVLHSDDDTVIVCLSGPDREPYWLELDPERAQALRDDLAAGLSDTQPTNDEAHPPRNTWRTELLDVDGWMPSGLAEPSRTIALDALTRRRAARPSLTYRLVRETTTWTVEEDETR</sequence>
<dbReference type="EMBL" id="JBEZAM010000008">
    <property type="protein sequence ID" value="MEU7293350.1"/>
    <property type="molecule type" value="Genomic_DNA"/>
</dbReference>
<gene>
    <name evidence="1" type="ORF">AB0A76_09120</name>
</gene>
<accession>A0ABV3CT16</accession>
<dbReference type="Proteomes" id="UP001551210">
    <property type="component" value="Unassembled WGS sequence"/>
</dbReference>
<dbReference type="RefSeq" id="WP_359205704.1">
    <property type="nucleotide sequence ID" value="NZ_JBEZAM010000008.1"/>
</dbReference>